<accession>A0AAV6Y956</accession>
<evidence type="ECO:0000256" key="5">
    <source>
        <dbReference type="ARBA" id="ARBA00023136"/>
    </source>
</evidence>
<evidence type="ECO:0000256" key="6">
    <source>
        <dbReference type="ARBA" id="ARBA00023180"/>
    </source>
</evidence>
<keyword evidence="2 8" id="KW-0812">Transmembrane</keyword>
<dbReference type="Proteomes" id="UP000826271">
    <property type="component" value="Unassembled WGS sequence"/>
</dbReference>
<dbReference type="AlphaFoldDB" id="A0AAV6Y956"/>
<feature type="region of interest" description="Disordered" evidence="7">
    <location>
        <begin position="73"/>
        <end position="95"/>
    </location>
</feature>
<comment type="caution">
    <text evidence="9">The sequence shown here is derived from an EMBL/GenBank/DDBJ whole genome shotgun (WGS) entry which is preliminary data.</text>
</comment>
<dbReference type="PANTHER" id="PTHR48063:SF98">
    <property type="entry name" value="LRR RECEPTOR-LIKE SERINE_THREONINE-PROTEIN KINASE FLS2"/>
    <property type="match status" value="1"/>
</dbReference>
<sequence length="134" mass="15264">MIGKDGNGVSNCYTYYERLFFSGRVGVFDSVHLMWKGTKVEYRNGLRLVQLIALSSNNLGNPGICGWQIMRSSPRDETHQNPKYTTRNNDDEINNSDDDKFITQEFYIVVGLGFTIAFWGLLGTTLFNQSSRHP</sequence>
<keyword evidence="6" id="KW-0325">Glycoprotein</keyword>
<dbReference type="GO" id="GO:0016020">
    <property type="term" value="C:membrane"/>
    <property type="evidence" value="ECO:0007669"/>
    <property type="project" value="UniProtKB-SubCell"/>
</dbReference>
<protein>
    <submittedName>
        <fullName evidence="9">Uncharacterized protein</fullName>
    </submittedName>
</protein>
<comment type="subcellular location">
    <subcellularLocation>
        <location evidence="1">Membrane</location>
        <topology evidence="1">Single-pass type I membrane protein</topology>
    </subcellularLocation>
</comment>
<dbReference type="EMBL" id="WHWC01000002">
    <property type="protein sequence ID" value="KAG8388043.1"/>
    <property type="molecule type" value="Genomic_DNA"/>
</dbReference>
<reference evidence="9" key="1">
    <citation type="submission" date="2019-10" db="EMBL/GenBank/DDBJ databases">
        <authorList>
            <person name="Zhang R."/>
            <person name="Pan Y."/>
            <person name="Wang J."/>
            <person name="Ma R."/>
            <person name="Yu S."/>
        </authorList>
    </citation>
    <scope>NUCLEOTIDE SEQUENCE</scope>
    <source>
        <strain evidence="9">LA-IB0</strain>
        <tissue evidence="9">Leaf</tissue>
    </source>
</reference>
<evidence type="ECO:0000256" key="3">
    <source>
        <dbReference type="ARBA" id="ARBA00022729"/>
    </source>
</evidence>
<dbReference type="PANTHER" id="PTHR48063">
    <property type="entry name" value="LRR RECEPTOR-LIKE KINASE"/>
    <property type="match status" value="1"/>
</dbReference>
<evidence type="ECO:0000256" key="7">
    <source>
        <dbReference type="SAM" id="MobiDB-lite"/>
    </source>
</evidence>
<name>A0AAV6Y956_9LAMI</name>
<keyword evidence="4 8" id="KW-1133">Transmembrane helix</keyword>
<evidence type="ECO:0000256" key="2">
    <source>
        <dbReference type="ARBA" id="ARBA00022692"/>
    </source>
</evidence>
<evidence type="ECO:0000256" key="4">
    <source>
        <dbReference type="ARBA" id="ARBA00022989"/>
    </source>
</evidence>
<evidence type="ECO:0000256" key="1">
    <source>
        <dbReference type="ARBA" id="ARBA00004479"/>
    </source>
</evidence>
<organism evidence="9 10">
    <name type="scientific">Buddleja alternifolia</name>
    <dbReference type="NCBI Taxonomy" id="168488"/>
    <lineage>
        <taxon>Eukaryota</taxon>
        <taxon>Viridiplantae</taxon>
        <taxon>Streptophyta</taxon>
        <taxon>Embryophyta</taxon>
        <taxon>Tracheophyta</taxon>
        <taxon>Spermatophyta</taxon>
        <taxon>Magnoliopsida</taxon>
        <taxon>eudicotyledons</taxon>
        <taxon>Gunneridae</taxon>
        <taxon>Pentapetalae</taxon>
        <taxon>asterids</taxon>
        <taxon>lamiids</taxon>
        <taxon>Lamiales</taxon>
        <taxon>Scrophulariaceae</taxon>
        <taxon>Buddlejeae</taxon>
        <taxon>Buddleja</taxon>
    </lineage>
</organism>
<gene>
    <name evidence="9" type="ORF">BUALT_Bualt02G0084100</name>
</gene>
<keyword evidence="10" id="KW-1185">Reference proteome</keyword>
<keyword evidence="3" id="KW-0732">Signal</keyword>
<evidence type="ECO:0000313" key="10">
    <source>
        <dbReference type="Proteomes" id="UP000826271"/>
    </source>
</evidence>
<evidence type="ECO:0000313" key="9">
    <source>
        <dbReference type="EMBL" id="KAG8388043.1"/>
    </source>
</evidence>
<feature type="transmembrane region" description="Helical" evidence="8">
    <location>
        <begin position="106"/>
        <end position="127"/>
    </location>
</feature>
<evidence type="ECO:0000256" key="8">
    <source>
        <dbReference type="SAM" id="Phobius"/>
    </source>
</evidence>
<proteinExistence type="predicted"/>
<keyword evidence="5 8" id="KW-0472">Membrane</keyword>
<dbReference type="InterPro" id="IPR046956">
    <property type="entry name" value="RLP23-like"/>
</dbReference>